<dbReference type="HAMAP" id="MF_00480_B">
    <property type="entry name" value="Ribosomal_uS7_B"/>
    <property type="match status" value="1"/>
</dbReference>
<proteinExistence type="inferred from homology"/>
<gene>
    <name evidence="6" type="primary">rpsG</name>
    <name evidence="8" type="ORF">A2786_05185</name>
</gene>
<keyword evidence="4 6" id="KW-0689">Ribosomal protein</keyword>
<keyword evidence="6" id="KW-0820">tRNA-binding</keyword>
<evidence type="ECO:0000259" key="7">
    <source>
        <dbReference type="Pfam" id="PF00177"/>
    </source>
</evidence>
<keyword evidence="5 6" id="KW-0687">Ribonucleoprotein</keyword>
<organism evidence="8 9">
    <name type="scientific">Candidatus Chisholmbacteria bacterium RIFCSPHIGHO2_01_FULL_52_32</name>
    <dbReference type="NCBI Taxonomy" id="1797591"/>
    <lineage>
        <taxon>Bacteria</taxon>
        <taxon>Candidatus Chisholmiibacteriota</taxon>
    </lineage>
</organism>
<dbReference type="Gene3D" id="1.10.455.10">
    <property type="entry name" value="Ribosomal protein S7 domain"/>
    <property type="match status" value="1"/>
</dbReference>
<evidence type="ECO:0000256" key="2">
    <source>
        <dbReference type="ARBA" id="ARBA00022730"/>
    </source>
</evidence>
<evidence type="ECO:0000256" key="6">
    <source>
        <dbReference type="HAMAP-Rule" id="MF_00480"/>
    </source>
</evidence>
<keyword evidence="3 6" id="KW-0694">RNA-binding</keyword>
<dbReference type="Pfam" id="PF00177">
    <property type="entry name" value="Ribosomal_S7"/>
    <property type="match status" value="1"/>
</dbReference>
<dbReference type="Proteomes" id="UP000179233">
    <property type="component" value="Unassembled WGS sequence"/>
</dbReference>
<dbReference type="InterPro" id="IPR023798">
    <property type="entry name" value="Ribosomal_uS7_dom"/>
</dbReference>
<comment type="function">
    <text evidence="6">One of the primary rRNA binding proteins, it binds directly to 16S rRNA where it nucleates assembly of the head domain of the 30S subunit. Is located at the subunit interface close to the decoding center, probably blocks exit of the E-site tRNA.</text>
</comment>
<evidence type="ECO:0000313" key="8">
    <source>
        <dbReference type="EMBL" id="OGY18854.1"/>
    </source>
</evidence>
<keyword evidence="2 6" id="KW-0699">rRNA-binding</keyword>
<dbReference type="GO" id="GO:0003735">
    <property type="term" value="F:structural constituent of ribosome"/>
    <property type="evidence" value="ECO:0007669"/>
    <property type="project" value="InterPro"/>
</dbReference>
<dbReference type="InterPro" id="IPR005717">
    <property type="entry name" value="Ribosomal_uS7_bac/org-type"/>
</dbReference>
<evidence type="ECO:0000256" key="4">
    <source>
        <dbReference type="ARBA" id="ARBA00022980"/>
    </source>
</evidence>
<feature type="domain" description="Small ribosomal subunit protein uS7" evidence="7">
    <location>
        <begin position="3"/>
        <end position="152"/>
    </location>
</feature>
<evidence type="ECO:0000256" key="3">
    <source>
        <dbReference type="ARBA" id="ARBA00022884"/>
    </source>
</evidence>
<dbReference type="PIRSF" id="PIRSF002122">
    <property type="entry name" value="RPS7p_RPS7a_RPS5e_RPS7o"/>
    <property type="match status" value="1"/>
</dbReference>
<dbReference type="PANTHER" id="PTHR11205">
    <property type="entry name" value="RIBOSOMAL PROTEIN S7"/>
    <property type="match status" value="1"/>
</dbReference>
<comment type="subunit">
    <text evidence="6">Part of the 30S ribosomal subunit. Contacts proteins S9 and S11.</text>
</comment>
<reference evidence="8 9" key="1">
    <citation type="journal article" date="2016" name="Nat. Commun.">
        <title>Thousands of microbial genomes shed light on interconnected biogeochemical processes in an aquifer system.</title>
        <authorList>
            <person name="Anantharaman K."/>
            <person name="Brown C.T."/>
            <person name="Hug L.A."/>
            <person name="Sharon I."/>
            <person name="Castelle C.J."/>
            <person name="Probst A.J."/>
            <person name="Thomas B.C."/>
            <person name="Singh A."/>
            <person name="Wilkins M.J."/>
            <person name="Karaoz U."/>
            <person name="Brodie E.L."/>
            <person name="Williams K.H."/>
            <person name="Hubbard S.S."/>
            <person name="Banfield J.F."/>
        </authorList>
    </citation>
    <scope>NUCLEOTIDE SEQUENCE [LARGE SCALE GENOMIC DNA]</scope>
</reference>
<dbReference type="AlphaFoldDB" id="A0A1G1VU62"/>
<comment type="similarity">
    <text evidence="1 6">Belongs to the universal ribosomal protein uS7 family.</text>
</comment>
<dbReference type="GO" id="GO:0015935">
    <property type="term" value="C:small ribosomal subunit"/>
    <property type="evidence" value="ECO:0007669"/>
    <property type="project" value="InterPro"/>
</dbReference>
<comment type="caution">
    <text evidence="8">The sequence shown here is derived from an EMBL/GenBank/DDBJ whole genome shotgun (WGS) entry which is preliminary data.</text>
</comment>
<evidence type="ECO:0000256" key="5">
    <source>
        <dbReference type="ARBA" id="ARBA00023274"/>
    </source>
</evidence>
<evidence type="ECO:0000256" key="1">
    <source>
        <dbReference type="ARBA" id="ARBA00007151"/>
    </source>
</evidence>
<dbReference type="NCBIfam" id="TIGR01029">
    <property type="entry name" value="rpsG_bact"/>
    <property type="match status" value="1"/>
</dbReference>
<dbReference type="InterPro" id="IPR036823">
    <property type="entry name" value="Ribosomal_uS7_dom_sf"/>
</dbReference>
<dbReference type="GO" id="GO:0019843">
    <property type="term" value="F:rRNA binding"/>
    <property type="evidence" value="ECO:0007669"/>
    <property type="project" value="UniProtKB-UniRule"/>
</dbReference>
<accession>A0A1G1VU62</accession>
<dbReference type="EMBL" id="MHCJ01000003">
    <property type="protein sequence ID" value="OGY18854.1"/>
    <property type="molecule type" value="Genomic_DNA"/>
</dbReference>
<dbReference type="FunFam" id="1.10.455.10:FF:000001">
    <property type="entry name" value="30S ribosomal protein S7"/>
    <property type="match status" value="1"/>
</dbReference>
<protein>
    <recommendedName>
        <fullName evidence="6">Small ribosomal subunit protein uS7</fullName>
    </recommendedName>
</protein>
<name>A0A1G1VU62_9BACT</name>
<dbReference type="CDD" id="cd14869">
    <property type="entry name" value="uS7_Bacteria"/>
    <property type="match status" value="1"/>
</dbReference>
<dbReference type="SUPFAM" id="SSF47973">
    <property type="entry name" value="Ribosomal protein S7"/>
    <property type="match status" value="1"/>
</dbReference>
<dbReference type="InterPro" id="IPR000235">
    <property type="entry name" value="Ribosomal_uS7"/>
</dbReference>
<sequence>MSRSGKTPQRKISPDPIYENRTVEKLISMVMRQGKKTIAQHHVYGALGLIKEKSKQDAIEVFETAIQNISPLMEVRSRRVGGAAYQVPTPIRGPRSLSLALHWLVAEARKRPNKEFRTFSEKLASEIMDAAKGEGMAFQRKITSHKMAEANKAFAHFRW</sequence>
<dbReference type="GO" id="GO:0006412">
    <property type="term" value="P:translation"/>
    <property type="evidence" value="ECO:0007669"/>
    <property type="project" value="UniProtKB-UniRule"/>
</dbReference>
<dbReference type="GO" id="GO:0000049">
    <property type="term" value="F:tRNA binding"/>
    <property type="evidence" value="ECO:0007669"/>
    <property type="project" value="UniProtKB-UniRule"/>
</dbReference>
<evidence type="ECO:0000313" key="9">
    <source>
        <dbReference type="Proteomes" id="UP000179233"/>
    </source>
</evidence>